<protein>
    <submittedName>
        <fullName evidence="1">Uncharacterized protein</fullName>
    </submittedName>
</protein>
<gene>
    <name evidence="1" type="ORF">NQ315_014754</name>
</gene>
<evidence type="ECO:0000313" key="2">
    <source>
        <dbReference type="Proteomes" id="UP001159042"/>
    </source>
</evidence>
<sequence length="126" mass="14578">MITSAAFILIHALTEDKRPRRWWRHAIHEKRNGSSLFAALKEAISVQDRLAITLRYLASGDSFTSLQYLFRISKQSISQIIPEVSQAIIDGLKEYVKVSKQKIYSLIICVYYTPSIRFAKLNDREM</sequence>
<dbReference type="Proteomes" id="UP001159042">
    <property type="component" value="Unassembled WGS sequence"/>
</dbReference>
<reference evidence="1 2" key="1">
    <citation type="journal article" date="2023" name="Insect Mol. Biol.">
        <title>Genome sequencing provides insights into the evolution of gene families encoding plant cell wall-degrading enzymes in longhorned beetles.</title>
        <authorList>
            <person name="Shin N.R."/>
            <person name="Okamura Y."/>
            <person name="Kirsch R."/>
            <person name="Pauchet Y."/>
        </authorList>
    </citation>
    <scope>NUCLEOTIDE SEQUENCE [LARGE SCALE GENOMIC DNA]</scope>
    <source>
        <strain evidence="1">EAD_L_NR</strain>
    </source>
</reference>
<proteinExistence type="predicted"/>
<keyword evidence="2" id="KW-1185">Reference proteome</keyword>
<dbReference type="AlphaFoldDB" id="A0AAV8VEW1"/>
<accession>A0AAV8VEW1</accession>
<name>A0AAV8VEW1_9CUCU</name>
<comment type="caution">
    <text evidence="1">The sequence shown here is derived from an EMBL/GenBank/DDBJ whole genome shotgun (WGS) entry which is preliminary data.</text>
</comment>
<evidence type="ECO:0000313" key="1">
    <source>
        <dbReference type="EMBL" id="KAJ8912386.1"/>
    </source>
</evidence>
<dbReference type="EMBL" id="JANEYG010000132">
    <property type="protein sequence ID" value="KAJ8912386.1"/>
    <property type="molecule type" value="Genomic_DNA"/>
</dbReference>
<organism evidence="1 2">
    <name type="scientific">Exocentrus adspersus</name>
    <dbReference type="NCBI Taxonomy" id="1586481"/>
    <lineage>
        <taxon>Eukaryota</taxon>
        <taxon>Metazoa</taxon>
        <taxon>Ecdysozoa</taxon>
        <taxon>Arthropoda</taxon>
        <taxon>Hexapoda</taxon>
        <taxon>Insecta</taxon>
        <taxon>Pterygota</taxon>
        <taxon>Neoptera</taxon>
        <taxon>Endopterygota</taxon>
        <taxon>Coleoptera</taxon>
        <taxon>Polyphaga</taxon>
        <taxon>Cucujiformia</taxon>
        <taxon>Chrysomeloidea</taxon>
        <taxon>Cerambycidae</taxon>
        <taxon>Lamiinae</taxon>
        <taxon>Acanthocinini</taxon>
        <taxon>Exocentrus</taxon>
    </lineage>
</organism>